<comment type="caution">
    <text evidence="1">The sequence shown here is derived from an EMBL/GenBank/DDBJ whole genome shotgun (WGS) entry which is preliminary data.</text>
</comment>
<protein>
    <submittedName>
        <fullName evidence="1">Uncharacterized protein</fullName>
    </submittedName>
</protein>
<evidence type="ECO:0000313" key="1">
    <source>
        <dbReference type="EMBL" id="MDR6785982.1"/>
    </source>
</evidence>
<name>A0ACC6L3B0_9SPHI</name>
<organism evidence="1 2">
    <name type="scientific">Pedobacter africanus</name>
    <dbReference type="NCBI Taxonomy" id="151894"/>
    <lineage>
        <taxon>Bacteria</taxon>
        <taxon>Pseudomonadati</taxon>
        <taxon>Bacteroidota</taxon>
        <taxon>Sphingobacteriia</taxon>
        <taxon>Sphingobacteriales</taxon>
        <taxon>Sphingobacteriaceae</taxon>
        <taxon>Pedobacter</taxon>
    </lineage>
</organism>
<dbReference type="Proteomes" id="UP001246858">
    <property type="component" value="Unassembled WGS sequence"/>
</dbReference>
<keyword evidence="2" id="KW-1185">Reference proteome</keyword>
<sequence>MKRKQRYLNYQGLFILLIPILLYSCKKENTDLTGDNDKSLTKIFIQFWDKMNYQYVFWDKDPTNWNAMYKQYKPLFNQLENTDEDKRKAVSYFREMTGDLIDNHFNITFRDEALLGSVVNPSLDRKRKNPNFHGKYSYDGVAKSYLDAGFLSTTGNINQDGIPINATVGTINNNLLYFRCNFFALKQSYESNNGNKIKMVLDHFFSQLKRTTTPIKGVILDLRNNSGGNIADLNFFVGKLINKDVTFGYTRSKNGLGKWGYLPWLEARLKHDAQYNVNVPIILLGDNYTASLAEIIVLALKSEKNLFIGEQTYGATGPLSDSDIFNAGSFNVGDFLTVKTSAVQFKGMDGKFYEGIGITPDLHSPFNSKNLSLGKDDQLELAISQIK</sequence>
<accession>A0ACC6L3B0</accession>
<gene>
    <name evidence="1" type="ORF">J2X78_004574</name>
</gene>
<dbReference type="EMBL" id="JAVDTF010000005">
    <property type="protein sequence ID" value="MDR6785982.1"/>
    <property type="molecule type" value="Genomic_DNA"/>
</dbReference>
<proteinExistence type="predicted"/>
<reference evidence="1" key="1">
    <citation type="submission" date="2023-07" db="EMBL/GenBank/DDBJ databases">
        <title>Sorghum-associated microbial communities from plants grown in Nebraska, USA.</title>
        <authorList>
            <person name="Schachtman D."/>
        </authorList>
    </citation>
    <scope>NUCLEOTIDE SEQUENCE</scope>
    <source>
        <strain evidence="1">2697</strain>
    </source>
</reference>
<evidence type="ECO:0000313" key="2">
    <source>
        <dbReference type="Proteomes" id="UP001246858"/>
    </source>
</evidence>